<dbReference type="eggNOG" id="COG0312">
    <property type="taxonomic scope" value="Bacteria"/>
</dbReference>
<dbReference type="InterPro" id="IPR035068">
    <property type="entry name" value="TldD/PmbA_N"/>
</dbReference>
<feature type="domain" description="Metalloprotease TldD/E central" evidence="5">
    <location>
        <begin position="128"/>
        <end position="230"/>
    </location>
</feature>
<evidence type="ECO:0000259" key="3">
    <source>
        <dbReference type="Pfam" id="PF01523"/>
    </source>
</evidence>
<dbReference type="EMBL" id="CP015583">
    <property type="protein sequence ID" value="APT56118.1"/>
    <property type="molecule type" value="Genomic_DNA"/>
</dbReference>
<dbReference type="KEGG" id="rgi:RGI145_02310"/>
<dbReference type="STRING" id="257708.RGI145_02310"/>
<dbReference type="Gene3D" id="3.30.2290.10">
    <property type="entry name" value="PmbA/TldD superfamily"/>
    <property type="match status" value="1"/>
</dbReference>
<comment type="similarity">
    <text evidence="1">Belongs to the peptidase U62 family.</text>
</comment>
<dbReference type="InterPro" id="IPR002510">
    <property type="entry name" value="Metalloprtase-TldD/E_N"/>
</dbReference>
<reference evidence="6 7" key="1">
    <citation type="submission" date="2016-05" db="EMBL/GenBank/DDBJ databases">
        <title>Complete Genome and Methylome Analysis of Psychrotrophic Bacterial Isolates from Antarctic Lake Untersee.</title>
        <authorList>
            <person name="Fomenkov A."/>
            <person name="Akimov V.N."/>
            <person name="Vasilyeva L.V."/>
            <person name="Andersen D."/>
            <person name="Vincze T."/>
            <person name="Roberts R.J."/>
        </authorList>
    </citation>
    <scope>NUCLEOTIDE SEQUENCE [LARGE SCALE GENOMIC DNA]</scope>
    <source>
        <strain evidence="6 7">U14-5</strain>
    </source>
</reference>
<dbReference type="AlphaFoldDB" id="A0A1L7ABF5"/>
<evidence type="ECO:0000313" key="6">
    <source>
        <dbReference type="EMBL" id="APT56118.1"/>
    </source>
</evidence>
<dbReference type="PANTHER" id="PTHR43421">
    <property type="entry name" value="METALLOPROTEASE PMBA"/>
    <property type="match status" value="1"/>
</dbReference>
<dbReference type="Pfam" id="PF19289">
    <property type="entry name" value="PmbA_TldD_3rd"/>
    <property type="match status" value="1"/>
</dbReference>
<dbReference type="Pfam" id="PF19290">
    <property type="entry name" value="PmbA_TldD_2nd"/>
    <property type="match status" value="1"/>
</dbReference>
<dbReference type="InterPro" id="IPR045570">
    <property type="entry name" value="Metalloprtase-TldD/E_cen_dom"/>
</dbReference>
<evidence type="ECO:0000313" key="7">
    <source>
        <dbReference type="Proteomes" id="UP000185494"/>
    </source>
</evidence>
<evidence type="ECO:0000256" key="2">
    <source>
        <dbReference type="SAM" id="MobiDB-lite"/>
    </source>
</evidence>
<evidence type="ECO:0000259" key="5">
    <source>
        <dbReference type="Pfam" id="PF19290"/>
    </source>
</evidence>
<protein>
    <submittedName>
        <fullName evidence="6">Modulator protein</fullName>
    </submittedName>
</protein>
<dbReference type="SUPFAM" id="SSF111283">
    <property type="entry name" value="Putative modulator of DNA gyrase, PmbA/TldD"/>
    <property type="match status" value="1"/>
</dbReference>
<dbReference type="InterPro" id="IPR047657">
    <property type="entry name" value="PmbA"/>
</dbReference>
<feature type="domain" description="Metalloprotease TldD/E N-terminal" evidence="3">
    <location>
        <begin position="31"/>
        <end position="99"/>
    </location>
</feature>
<feature type="domain" description="Metalloprotease TldD/E C-terminal" evidence="4">
    <location>
        <begin position="239"/>
        <end position="453"/>
    </location>
</feature>
<dbReference type="GO" id="GO:0005829">
    <property type="term" value="C:cytosol"/>
    <property type="evidence" value="ECO:0007669"/>
    <property type="project" value="TreeGrafter"/>
</dbReference>
<dbReference type="Proteomes" id="UP000185494">
    <property type="component" value="Chromosome 1"/>
</dbReference>
<dbReference type="GO" id="GO:0008237">
    <property type="term" value="F:metallopeptidase activity"/>
    <property type="evidence" value="ECO:0007669"/>
    <property type="project" value="InterPro"/>
</dbReference>
<dbReference type="GO" id="GO:0006508">
    <property type="term" value="P:proteolysis"/>
    <property type="evidence" value="ECO:0007669"/>
    <property type="project" value="InterPro"/>
</dbReference>
<accession>A0A1L7ABF5</accession>
<dbReference type="InterPro" id="IPR045569">
    <property type="entry name" value="Metalloprtase-TldD/E_C"/>
</dbReference>
<dbReference type="PANTHER" id="PTHR43421:SF1">
    <property type="entry name" value="METALLOPROTEASE PMBA"/>
    <property type="match status" value="1"/>
</dbReference>
<evidence type="ECO:0000256" key="1">
    <source>
        <dbReference type="ARBA" id="ARBA00005836"/>
    </source>
</evidence>
<evidence type="ECO:0000259" key="4">
    <source>
        <dbReference type="Pfam" id="PF19289"/>
    </source>
</evidence>
<name>A0A1L7ABF5_9PROT</name>
<dbReference type="InterPro" id="IPR036059">
    <property type="entry name" value="TldD/PmbA_sf"/>
</dbReference>
<dbReference type="Pfam" id="PF01523">
    <property type="entry name" value="PmbA_TldD_1st"/>
    <property type="match status" value="1"/>
</dbReference>
<proteinExistence type="inferred from homology"/>
<feature type="region of interest" description="Disordered" evidence="2">
    <location>
        <begin position="290"/>
        <end position="310"/>
    </location>
</feature>
<gene>
    <name evidence="6" type="ORF">RGI145_02310</name>
</gene>
<organism evidence="6 7">
    <name type="scientific">Roseomonas gilardii</name>
    <dbReference type="NCBI Taxonomy" id="257708"/>
    <lineage>
        <taxon>Bacteria</taxon>
        <taxon>Pseudomonadati</taxon>
        <taxon>Pseudomonadota</taxon>
        <taxon>Alphaproteobacteria</taxon>
        <taxon>Acetobacterales</taxon>
        <taxon>Roseomonadaceae</taxon>
        <taxon>Roseomonas</taxon>
    </lineage>
</organism>
<sequence>MGGRMESAAERHLARLGDLVAAARAAGADSADAVLIRGTALSVARRLGKVERIERAEGVELGLRVFLHSRSGRRQAIVSTTDTDPLSFPPLAERAVAMARAVPEDGFAGLPDTAKFTLPDLDLTSGARPDVEELTARAALAEDAALAIPGITNSEGAEAGWSHREFALVTSTGFSGAYARSGHHLSVTALAGSGTGMERDYDHVSTVHLSDLDDPATLGREVGERAVRRLNPTRPATARRTVVYAPRVAASLLGHLVGALNGAAVARGTSFLRDGMGQPVMARGLTVRDDPTKPRALRSRPFDGEGQPGASLALVEDGTLRSWILDARSARQLNLPTTGHAARGPSSPPSPAPSNLWLEPGALSPQALMADIREGLYVTELIGHGVNTLTGDYSRGAAGFMIRDGQLAEPVSGLTIAGNLREMFLAMTPADDLRFRRGTDSPTVRIEGLTVAGG</sequence>